<feature type="region of interest" description="Disordered" evidence="1">
    <location>
        <begin position="74"/>
        <end position="112"/>
    </location>
</feature>
<protein>
    <submittedName>
        <fullName evidence="2">Uncharacterized protein</fullName>
    </submittedName>
</protein>
<reference evidence="2" key="1">
    <citation type="submission" date="2022-07" db="EMBL/GenBank/DDBJ databases">
        <title>Phylogenomic reconstructions and comparative analyses of Kickxellomycotina fungi.</title>
        <authorList>
            <person name="Reynolds N.K."/>
            <person name="Stajich J.E."/>
            <person name="Barry K."/>
            <person name="Grigoriev I.V."/>
            <person name="Crous P."/>
            <person name="Smith M.E."/>
        </authorList>
    </citation>
    <scope>NUCLEOTIDE SEQUENCE</scope>
    <source>
        <strain evidence="2">BCRC 34381</strain>
    </source>
</reference>
<feature type="compositionally biased region" description="Low complexity" evidence="1">
    <location>
        <begin position="35"/>
        <end position="45"/>
    </location>
</feature>
<keyword evidence="3" id="KW-1185">Reference proteome</keyword>
<proteinExistence type="predicted"/>
<dbReference type="OrthoDB" id="342264at2759"/>
<gene>
    <name evidence="2" type="ORF">LPJ61_005449</name>
</gene>
<dbReference type="EMBL" id="JANBOI010001805">
    <property type="protein sequence ID" value="KAJ1726058.1"/>
    <property type="molecule type" value="Genomic_DNA"/>
</dbReference>
<comment type="caution">
    <text evidence="2">The sequence shown here is derived from an EMBL/GenBank/DDBJ whole genome shotgun (WGS) entry which is preliminary data.</text>
</comment>
<name>A0A9W7Y944_9FUNG</name>
<accession>A0A9W7Y944</accession>
<feature type="region of interest" description="Disordered" evidence="1">
    <location>
        <begin position="1"/>
        <end position="62"/>
    </location>
</feature>
<dbReference type="AlphaFoldDB" id="A0A9W7Y944"/>
<evidence type="ECO:0000313" key="2">
    <source>
        <dbReference type="EMBL" id="KAJ1726058.1"/>
    </source>
</evidence>
<evidence type="ECO:0000313" key="3">
    <source>
        <dbReference type="Proteomes" id="UP001143981"/>
    </source>
</evidence>
<feature type="non-terminal residue" evidence="2">
    <location>
        <position position="186"/>
    </location>
</feature>
<sequence length="186" mass="18827">MGPRPAHSGKVAGCASGSDGGGSPNARPRWPPDASSPGSCASSVSTEPIEPPEPGAVDAIYGSSSPIAANKLYYRPIHPSDGSGRHGDDRGRRGDGSGRSIFQQSKGDDAEDTPAAMLYLHGSSNGMSVGHELRYGVNTVCGNSAPGETAAAAVAVLVDEDVNAVIEISDGLHSVYDCGSPCGVFM</sequence>
<dbReference type="Proteomes" id="UP001143981">
    <property type="component" value="Unassembled WGS sequence"/>
</dbReference>
<feature type="compositionally biased region" description="Basic and acidic residues" evidence="1">
    <location>
        <begin position="83"/>
        <end position="96"/>
    </location>
</feature>
<organism evidence="2 3">
    <name type="scientific">Coemansia biformis</name>
    <dbReference type="NCBI Taxonomy" id="1286918"/>
    <lineage>
        <taxon>Eukaryota</taxon>
        <taxon>Fungi</taxon>
        <taxon>Fungi incertae sedis</taxon>
        <taxon>Zoopagomycota</taxon>
        <taxon>Kickxellomycotina</taxon>
        <taxon>Kickxellomycetes</taxon>
        <taxon>Kickxellales</taxon>
        <taxon>Kickxellaceae</taxon>
        <taxon>Coemansia</taxon>
    </lineage>
</organism>
<evidence type="ECO:0000256" key="1">
    <source>
        <dbReference type="SAM" id="MobiDB-lite"/>
    </source>
</evidence>